<organism evidence="1 2">
    <name type="scientific">Puccinia graminis f. sp. tritici</name>
    <dbReference type="NCBI Taxonomy" id="56615"/>
    <lineage>
        <taxon>Eukaryota</taxon>
        <taxon>Fungi</taxon>
        <taxon>Dikarya</taxon>
        <taxon>Basidiomycota</taxon>
        <taxon>Pucciniomycotina</taxon>
        <taxon>Pucciniomycetes</taxon>
        <taxon>Pucciniales</taxon>
        <taxon>Pucciniaceae</taxon>
        <taxon>Puccinia</taxon>
    </lineage>
</organism>
<dbReference type="AlphaFoldDB" id="A0A5B0PB17"/>
<name>A0A5B0PB17_PUCGR</name>
<sequence length="110" mass="11947">MSMTPNLELVENPKSDQTPVRLADQSVVEATHRGTVKLPLEGDTSVKMLVVPSLHEPLLSIAGLCDEGLTVVFTKTSCDIFNSESASINGKLTGRGYRRGNLYYLPSEPL</sequence>
<evidence type="ECO:0000313" key="2">
    <source>
        <dbReference type="Proteomes" id="UP000325313"/>
    </source>
</evidence>
<gene>
    <name evidence="1" type="ORF">PGTUg99_050249</name>
</gene>
<protein>
    <submittedName>
        <fullName evidence="1">Uncharacterized protein</fullName>
    </submittedName>
</protein>
<dbReference type="EMBL" id="VDEP01000345">
    <property type="protein sequence ID" value="KAA1098817.1"/>
    <property type="molecule type" value="Genomic_DNA"/>
</dbReference>
<reference evidence="1 2" key="1">
    <citation type="submission" date="2019-05" db="EMBL/GenBank/DDBJ databases">
        <title>Emergence of the Ug99 lineage of the wheat stem rust pathogen through somatic hybridization.</title>
        <authorList>
            <person name="Li F."/>
            <person name="Upadhyaya N.M."/>
            <person name="Sperschneider J."/>
            <person name="Matny O."/>
            <person name="Nguyen-Phuc H."/>
            <person name="Mago R."/>
            <person name="Raley C."/>
            <person name="Miller M.E."/>
            <person name="Silverstein K.A.T."/>
            <person name="Henningsen E."/>
            <person name="Hirsch C.D."/>
            <person name="Visser B."/>
            <person name="Pretorius Z.A."/>
            <person name="Steffenson B.J."/>
            <person name="Schwessinger B."/>
            <person name="Dodds P.N."/>
            <person name="Figueroa M."/>
        </authorList>
    </citation>
    <scope>NUCLEOTIDE SEQUENCE [LARGE SCALE GENOMIC DNA]</scope>
    <source>
        <strain evidence="1 2">Ug99</strain>
    </source>
</reference>
<comment type="caution">
    <text evidence="1">The sequence shown here is derived from an EMBL/GenBank/DDBJ whole genome shotgun (WGS) entry which is preliminary data.</text>
</comment>
<accession>A0A5B0PB17</accession>
<evidence type="ECO:0000313" key="1">
    <source>
        <dbReference type="EMBL" id="KAA1098817.1"/>
    </source>
</evidence>
<proteinExistence type="predicted"/>
<dbReference type="Proteomes" id="UP000325313">
    <property type="component" value="Unassembled WGS sequence"/>
</dbReference>